<dbReference type="Pfam" id="PF01593">
    <property type="entry name" value="Amino_oxidase"/>
    <property type="match status" value="1"/>
</dbReference>
<dbReference type="PANTHER" id="PTHR42923">
    <property type="entry name" value="PROTOPORPHYRINOGEN OXIDASE"/>
    <property type="match status" value="1"/>
</dbReference>
<dbReference type="GO" id="GO:0016491">
    <property type="term" value="F:oxidoreductase activity"/>
    <property type="evidence" value="ECO:0007669"/>
    <property type="project" value="InterPro"/>
</dbReference>
<dbReference type="InterPro" id="IPR036188">
    <property type="entry name" value="FAD/NAD-bd_sf"/>
</dbReference>
<dbReference type="AlphaFoldDB" id="A0A1W9HRL2"/>
<protein>
    <recommendedName>
        <fullName evidence="1">Amine oxidase domain-containing protein</fullName>
    </recommendedName>
</protein>
<dbReference type="PANTHER" id="PTHR42923:SF47">
    <property type="entry name" value="BLR3003 PROTEIN"/>
    <property type="match status" value="1"/>
</dbReference>
<organism evidence="2 3">
    <name type="scientific">Candidatus Raskinella chloraquaticus</name>
    <dbReference type="NCBI Taxonomy" id="1951219"/>
    <lineage>
        <taxon>Bacteria</taxon>
        <taxon>Pseudomonadati</taxon>
        <taxon>Pseudomonadota</taxon>
        <taxon>Alphaproteobacteria</taxon>
        <taxon>Hyphomicrobiales</taxon>
        <taxon>Phreatobacteraceae</taxon>
        <taxon>Candidatus Raskinella</taxon>
    </lineage>
</organism>
<name>A0A1W9HRL2_9HYPH</name>
<dbReference type="InterPro" id="IPR050464">
    <property type="entry name" value="Zeta_carotene_desat/Oxidored"/>
</dbReference>
<gene>
    <name evidence="2" type="ORF">A4S15_01110</name>
</gene>
<evidence type="ECO:0000259" key="1">
    <source>
        <dbReference type="Pfam" id="PF01593"/>
    </source>
</evidence>
<dbReference type="Proteomes" id="UP000192872">
    <property type="component" value="Unassembled WGS sequence"/>
</dbReference>
<proteinExistence type="predicted"/>
<dbReference type="EMBL" id="LWDL01000027">
    <property type="protein sequence ID" value="OQW50056.1"/>
    <property type="molecule type" value="Genomic_DNA"/>
</dbReference>
<dbReference type="InterPro" id="IPR002937">
    <property type="entry name" value="Amino_oxidase"/>
</dbReference>
<dbReference type="InterPro" id="IPR017830">
    <property type="entry name" value="SQase_HpnE"/>
</dbReference>
<evidence type="ECO:0000313" key="3">
    <source>
        <dbReference type="Proteomes" id="UP000192872"/>
    </source>
</evidence>
<evidence type="ECO:0000313" key="2">
    <source>
        <dbReference type="EMBL" id="OQW50056.1"/>
    </source>
</evidence>
<dbReference type="STRING" id="1827387.A4S15_01110"/>
<feature type="domain" description="Amine oxidase" evidence="1">
    <location>
        <begin position="16"/>
        <end position="415"/>
    </location>
</feature>
<accession>A0A1W9HRL2</accession>
<dbReference type="NCBIfam" id="TIGR03467">
    <property type="entry name" value="HpnE"/>
    <property type="match status" value="1"/>
</dbReference>
<sequence length="422" mass="46018">MAMMRARTLHIIGAGLAGLTTAAGVARKGEDVVIHEASAHAGGRCRSYFEPALDMMIDNGNHLVLSGNRATMHLLDLVGSRGELAGPDEASFSFVDLDSGEHWTLKPNIGPVPWWVLVKARRVPGSSPFDYLVGARLAGRKHGTTVGDVISEDHPLYHRMWEPLLVSALNTDPQEACTQMAWAVMRETLARGGQACRPLIAHHGLSRAFIEPVIDFVEGRGVELKFNHRLKAMSFTGERVSELDFGDEKISLDERDAVVLAVPPWVAQDLVPDITTPTAFRSIINGHFKTAPAQDQPPILGVVNGAVQWVFAFEQHVSITISAAEPFLDRPRQELAELLWADVKAATGLRGDLPAWQIIKEKRATFACTPGEVAKRPPQTTRWKNLVLAGDYVDTSLPATIEGAVRSGFAAARLVRGKTINF</sequence>
<dbReference type="Gene3D" id="3.50.50.60">
    <property type="entry name" value="FAD/NAD(P)-binding domain"/>
    <property type="match status" value="1"/>
</dbReference>
<reference evidence="2 3" key="1">
    <citation type="journal article" date="2017" name="Water Res.">
        <title>Comammox in drinking water systems.</title>
        <authorList>
            <person name="Wang Y."/>
            <person name="Ma L."/>
            <person name="Mao Y."/>
            <person name="Jiang X."/>
            <person name="Xia Y."/>
            <person name="Yu K."/>
            <person name="Li B."/>
            <person name="Zhang T."/>
        </authorList>
    </citation>
    <scope>NUCLEOTIDE SEQUENCE [LARGE SCALE GENOMIC DNA]</scope>
    <source>
        <strain evidence="2">SG_bin8</strain>
    </source>
</reference>
<comment type="caution">
    <text evidence="2">The sequence shown here is derived from an EMBL/GenBank/DDBJ whole genome shotgun (WGS) entry which is preliminary data.</text>
</comment>
<dbReference type="SUPFAM" id="SSF51905">
    <property type="entry name" value="FAD/NAD(P)-binding domain"/>
    <property type="match status" value="1"/>
</dbReference>